<evidence type="ECO:0008006" key="8">
    <source>
        <dbReference type="Google" id="ProtNLM"/>
    </source>
</evidence>
<evidence type="ECO:0000256" key="1">
    <source>
        <dbReference type="ARBA" id="ARBA00006484"/>
    </source>
</evidence>
<dbReference type="InterPro" id="IPR036291">
    <property type="entry name" value="NAD(P)-bd_dom_sf"/>
</dbReference>
<keyword evidence="2" id="KW-0521">NADP</keyword>
<evidence type="ECO:0000256" key="3">
    <source>
        <dbReference type="ARBA" id="ARBA00023002"/>
    </source>
</evidence>
<gene>
    <name evidence="6" type="ORF">GT037_005787</name>
</gene>
<name>A0A8H7EF48_9PLEO</name>
<comment type="similarity">
    <text evidence="1 4">Belongs to the short-chain dehydrogenases/reductases (SDR) family.</text>
</comment>
<dbReference type="GeneID" id="62204012"/>
<protein>
    <recommendedName>
        <fullName evidence="8">Carbonyl reductase</fullName>
    </recommendedName>
</protein>
<evidence type="ECO:0000256" key="2">
    <source>
        <dbReference type="ARBA" id="ARBA00022857"/>
    </source>
</evidence>
<comment type="caution">
    <text evidence="6">The sequence shown here is derived from an EMBL/GenBank/DDBJ whole genome shotgun (WGS) entry which is preliminary data.</text>
</comment>
<reference evidence="6" key="1">
    <citation type="submission" date="2020-01" db="EMBL/GenBank/DDBJ databases">
        <authorList>
            <person name="Feng Z.H.Z."/>
        </authorList>
    </citation>
    <scope>NUCLEOTIDE SEQUENCE</scope>
    <source>
        <strain evidence="6">CBS107.38</strain>
    </source>
</reference>
<dbReference type="GO" id="GO:0016491">
    <property type="term" value="F:oxidoreductase activity"/>
    <property type="evidence" value="ECO:0007669"/>
    <property type="project" value="UniProtKB-KW"/>
</dbReference>
<evidence type="ECO:0000256" key="5">
    <source>
        <dbReference type="SAM" id="SignalP"/>
    </source>
</evidence>
<feature type="signal peptide" evidence="5">
    <location>
        <begin position="1"/>
        <end position="17"/>
    </location>
</feature>
<dbReference type="Pfam" id="PF00106">
    <property type="entry name" value="adh_short"/>
    <property type="match status" value="2"/>
</dbReference>
<evidence type="ECO:0000313" key="7">
    <source>
        <dbReference type="Proteomes" id="UP000596902"/>
    </source>
</evidence>
<feature type="chain" id="PRO_5034139508" description="Carbonyl reductase" evidence="5">
    <location>
        <begin position="18"/>
        <end position="424"/>
    </location>
</feature>
<keyword evidence="7" id="KW-1185">Reference proteome</keyword>
<dbReference type="EMBL" id="JAAABM010000007">
    <property type="protein sequence ID" value="KAF7676282.1"/>
    <property type="molecule type" value="Genomic_DNA"/>
</dbReference>
<proteinExistence type="inferred from homology"/>
<dbReference type="AlphaFoldDB" id="A0A8H7EF48"/>
<dbReference type="PANTHER" id="PTHR43963">
    <property type="entry name" value="CARBONYL REDUCTASE 1-RELATED"/>
    <property type="match status" value="1"/>
</dbReference>
<dbReference type="InterPro" id="IPR002347">
    <property type="entry name" value="SDR_fam"/>
</dbReference>
<keyword evidence="3" id="KW-0560">Oxidoreductase</keyword>
<dbReference type="PRINTS" id="PR00081">
    <property type="entry name" value="GDHRDH"/>
</dbReference>
<organism evidence="6 7">
    <name type="scientific">Alternaria burnsii</name>
    <dbReference type="NCBI Taxonomy" id="1187904"/>
    <lineage>
        <taxon>Eukaryota</taxon>
        <taxon>Fungi</taxon>
        <taxon>Dikarya</taxon>
        <taxon>Ascomycota</taxon>
        <taxon>Pezizomycotina</taxon>
        <taxon>Dothideomycetes</taxon>
        <taxon>Pleosporomycetidae</taxon>
        <taxon>Pleosporales</taxon>
        <taxon>Pleosporineae</taxon>
        <taxon>Pleosporaceae</taxon>
        <taxon>Alternaria</taxon>
        <taxon>Alternaria sect. Alternaria</taxon>
    </lineage>
</organism>
<dbReference type="SUPFAM" id="SSF51735">
    <property type="entry name" value="NAD(P)-binding Rossmann-fold domains"/>
    <property type="match status" value="1"/>
</dbReference>
<dbReference type="Proteomes" id="UP000596902">
    <property type="component" value="Unassembled WGS sequence"/>
</dbReference>
<dbReference type="Gene3D" id="3.40.50.720">
    <property type="entry name" value="NAD(P)-binding Rossmann-like Domain"/>
    <property type="match status" value="1"/>
</dbReference>
<dbReference type="PRINTS" id="PR00080">
    <property type="entry name" value="SDRFAMILY"/>
</dbReference>
<sequence length="424" mass="45651">MLSFFAQVLLIVSGVLAVPVENAGNSATVGKIRGVRDPIYHLYLQANSKNGMPPLIYQPASFYFSSSLPLTHIASIPVLGPETAADEFTIGGTIQSKKTSLYLNIATTSTSYKPLVWGTTGDTTAWGLEGDTIITAQGSSYGRQLNFLGIGRAIVQQLALQYPKSPLNSGPFLIYLTARDQGRGEAAVKDLEQDAQLKEAKALKADGGLSEIKFHLLDITSSSSIKTLADHLKQAHGDGIDFVINNAGIAMDGFNADIVKTTLDCNYYKTLEACHAFLPLLKPTGRIVNLGSMAGKLNKYSEEVRNRFLASKTEEDVTKIMKEFVSAVEAGKEKDAGFPSAGYAVSKAGIIGGTRALARQEKEKGSKVLINVCCPGYVNTDMTKGNGTRTVEEGAQTPVLLAIHDIQNKTGSFWQYEKEIDWVG</sequence>
<accession>A0A8H7EF48</accession>
<keyword evidence="5" id="KW-0732">Signal</keyword>
<dbReference type="PANTHER" id="PTHR43963:SF6">
    <property type="entry name" value="CHAIN DEHYDROGENASE FAMILY PROTEIN, PUTATIVE (AFU_ORTHOLOGUE AFUA_3G15350)-RELATED"/>
    <property type="match status" value="1"/>
</dbReference>
<reference evidence="6" key="2">
    <citation type="submission" date="2020-08" db="EMBL/GenBank/DDBJ databases">
        <title>Draft Genome Sequence of Cumin Blight Pathogen Alternaria burnsii.</title>
        <authorList>
            <person name="Feng Z."/>
        </authorList>
    </citation>
    <scope>NUCLEOTIDE SEQUENCE</scope>
    <source>
        <strain evidence="6">CBS107.38</strain>
    </source>
</reference>
<evidence type="ECO:0000256" key="4">
    <source>
        <dbReference type="RuleBase" id="RU000363"/>
    </source>
</evidence>
<evidence type="ECO:0000313" key="6">
    <source>
        <dbReference type="EMBL" id="KAF7676282.1"/>
    </source>
</evidence>
<dbReference type="RefSeq" id="XP_038786523.1">
    <property type="nucleotide sequence ID" value="XM_038930834.1"/>
</dbReference>